<comment type="caution">
    <text evidence="5">The sequence shown here is derived from an EMBL/GenBank/DDBJ whole genome shotgun (WGS) entry which is preliminary data.</text>
</comment>
<dbReference type="InterPro" id="IPR004843">
    <property type="entry name" value="Calcineurin-like_PHP"/>
</dbReference>
<keyword evidence="6" id="KW-1185">Reference proteome</keyword>
<dbReference type="PANTHER" id="PTHR11575">
    <property type="entry name" value="5'-NUCLEOTIDASE-RELATED"/>
    <property type="match status" value="1"/>
</dbReference>
<proteinExistence type="inferred from homology"/>
<dbReference type="SUPFAM" id="SSF56300">
    <property type="entry name" value="Metallo-dependent phosphatases"/>
    <property type="match status" value="1"/>
</dbReference>
<evidence type="ECO:0000256" key="1">
    <source>
        <dbReference type="ARBA" id="ARBA00022729"/>
    </source>
</evidence>
<dbReference type="PANTHER" id="PTHR11575:SF24">
    <property type="entry name" value="5'-NUCLEOTIDASE"/>
    <property type="match status" value="1"/>
</dbReference>
<organism evidence="5 6">
    <name type="scientific">Undibacterium aquatile</name>
    <dbReference type="NCBI Taxonomy" id="1537398"/>
    <lineage>
        <taxon>Bacteria</taxon>
        <taxon>Pseudomonadati</taxon>
        <taxon>Pseudomonadota</taxon>
        <taxon>Betaproteobacteria</taxon>
        <taxon>Burkholderiales</taxon>
        <taxon>Oxalobacteraceae</taxon>
        <taxon>Undibacterium</taxon>
    </lineage>
</organism>
<dbReference type="InterPro" id="IPR008334">
    <property type="entry name" value="5'-Nucleotdase_C"/>
</dbReference>
<feature type="domain" description="5'-Nucleotidase C-terminal" evidence="4">
    <location>
        <begin position="377"/>
        <end position="526"/>
    </location>
</feature>
<comment type="similarity">
    <text evidence="2">Belongs to the 5'-nucleotidase family.</text>
</comment>
<evidence type="ECO:0000313" key="5">
    <source>
        <dbReference type="EMBL" id="MBC3812475.1"/>
    </source>
</evidence>
<sequence length="562" mass="60446">MNKFKLISLAVLVAIGGCSTTSDKNAGLSNITIFSINDFHGNLQSDQPVPYLASKADVANPGKTVNVPSGGYAYLAAKLKERRAAVPSSILVGSGDLMGASPMGSALLKDEPVIEALNQLDLTVTAVGNHEFDSGTADLMRKIKGECASSGCAYADFHGAKYAYLGANVYEQGSNTPWLTPYVIRQVGDVKVGFIGAVTSDVPNLVAGDAIKRLRFDDEAASINRYVPELQKQGVNAIVALIHEGASYKGAENDPTYRCEGLQGPIIDITKKLDKAISLVVSGHTHQGYTCKIDGRLVVQGRSYGAFLTESTLTIDRNTNTVVNAVAINHLIDQQQIKADATAQVLVDKVATQTAALRQRPVVTIDKALLRSSESGRFDSVLGNIIADAQLHYAQHHGGADISLMNAGGIRSDLPSGSQKTPINVTFGDLYAVQPFGNNIVRMRLSGAQLLQVLQQQWAGGRPAEEPKKLFVSHGLSYVWNPAAAIEQRITDVKIKGKALDPTQQYQVVVNNFLADGGDGFSVLKQGTDRQLIGRDLDAFESYIRERGDRITDVQLDRVQRR</sequence>
<evidence type="ECO:0000256" key="2">
    <source>
        <dbReference type="RuleBase" id="RU362119"/>
    </source>
</evidence>
<name>A0ABR6XI99_9BURK</name>
<keyword evidence="2" id="KW-0378">Hydrolase</keyword>
<dbReference type="Proteomes" id="UP000637632">
    <property type="component" value="Unassembled WGS sequence"/>
</dbReference>
<keyword evidence="1" id="KW-0732">Signal</keyword>
<dbReference type="InterPro" id="IPR006179">
    <property type="entry name" value="5_nucleotidase/apyrase"/>
</dbReference>
<feature type="domain" description="Calcineurin-like phosphoesterase" evidence="3">
    <location>
        <begin position="33"/>
        <end position="287"/>
    </location>
</feature>
<dbReference type="PROSITE" id="PS51257">
    <property type="entry name" value="PROKAR_LIPOPROTEIN"/>
    <property type="match status" value="1"/>
</dbReference>
<accession>A0ABR6XI99</accession>
<protein>
    <submittedName>
        <fullName evidence="5">Bifunctional metallophosphatase/5'-nucleotidase</fullName>
    </submittedName>
</protein>
<dbReference type="InterPro" id="IPR029052">
    <property type="entry name" value="Metallo-depent_PP-like"/>
</dbReference>
<gene>
    <name evidence="5" type="ORF">H8K26_13595</name>
</gene>
<evidence type="ECO:0000259" key="4">
    <source>
        <dbReference type="Pfam" id="PF02872"/>
    </source>
</evidence>
<dbReference type="Gene3D" id="3.60.21.10">
    <property type="match status" value="1"/>
</dbReference>
<dbReference type="EMBL" id="JACOFT010000005">
    <property type="protein sequence ID" value="MBC3812475.1"/>
    <property type="molecule type" value="Genomic_DNA"/>
</dbReference>
<evidence type="ECO:0000259" key="3">
    <source>
        <dbReference type="Pfam" id="PF00149"/>
    </source>
</evidence>
<dbReference type="PRINTS" id="PR01607">
    <property type="entry name" value="APYRASEFAMLY"/>
</dbReference>
<dbReference type="SUPFAM" id="SSF55816">
    <property type="entry name" value="5'-nucleotidase (syn. UDP-sugar hydrolase), C-terminal domain"/>
    <property type="match status" value="1"/>
</dbReference>
<keyword evidence="2" id="KW-0547">Nucleotide-binding</keyword>
<reference evidence="5 6" key="1">
    <citation type="submission" date="2020-08" db="EMBL/GenBank/DDBJ databases">
        <title>Novel species isolated from subtropical streams in China.</title>
        <authorList>
            <person name="Lu H."/>
        </authorList>
    </citation>
    <scope>NUCLEOTIDE SEQUENCE [LARGE SCALE GENOMIC DNA]</scope>
    <source>
        <strain evidence="5 6">CCTCC AB 2015119</strain>
    </source>
</reference>
<dbReference type="RefSeq" id="WP_190480257.1">
    <property type="nucleotide sequence ID" value="NZ_JACOFT010000005.1"/>
</dbReference>
<dbReference type="InterPro" id="IPR036907">
    <property type="entry name" value="5'-Nucleotdase_C_sf"/>
</dbReference>
<dbReference type="Pfam" id="PF00149">
    <property type="entry name" value="Metallophos"/>
    <property type="match status" value="1"/>
</dbReference>
<evidence type="ECO:0000313" key="6">
    <source>
        <dbReference type="Proteomes" id="UP000637632"/>
    </source>
</evidence>
<dbReference type="Pfam" id="PF02872">
    <property type="entry name" value="5_nucleotid_C"/>
    <property type="match status" value="1"/>
</dbReference>
<dbReference type="Gene3D" id="3.90.780.10">
    <property type="entry name" value="5'-Nucleotidase, C-terminal domain"/>
    <property type="match status" value="1"/>
</dbReference>